<dbReference type="PANTHER" id="PTHR43471">
    <property type="entry name" value="ABC TRANSPORTER PERMEASE"/>
    <property type="match status" value="1"/>
</dbReference>
<evidence type="ECO:0000313" key="7">
    <source>
        <dbReference type="EMBL" id="KIL77332.1"/>
    </source>
</evidence>
<dbReference type="RefSeq" id="WP_041101195.1">
    <property type="nucleotide sequence ID" value="NZ_JARTHD010000064.1"/>
</dbReference>
<evidence type="ECO:0000256" key="1">
    <source>
        <dbReference type="ARBA" id="ARBA00004141"/>
    </source>
</evidence>
<feature type="transmembrane region" description="Helical" evidence="5">
    <location>
        <begin position="211"/>
        <end position="229"/>
    </location>
</feature>
<accession>A0ABR5ARE9</accession>
<feature type="transmembrane region" description="Helical" evidence="5">
    <location>
        <begin position="124"/>
        <end position="146"/>
    </location>
</feature>
<feature type="transmembrane region" description="Helical" evidence="5">
    <location>
        <begin position="153"/>
        <end position="170"/>
    </location>
</feature>
<dbReference type="PANTHER" id="PTHR43471:SF1">
    <property type="entry name" value="ABC TRANSPORTER PERMEASE PROTEIN NOSY-RELATED"/>
    <property type="match status" value="1"/>
</dbReference>
<feature type="transmembrane region" description="Helical" evidence="5">
    <location>
        <begin position="92"/>
        <end position="118"/>
    </location>
</feature>
<evidence type="ECO:0000313" key="8">
    <source>
        <dbReference type="Proteomes" id="UP000031982"/>
    </source>
</evidence>
<evidence type="ECO:0000256" key="5">
    <source>
        <dbReference type="SAM" id="Phobius"/>
    </source>
</evidence>
<dbReference type="Proteomes" id="UP000031982">
    <property type="component" value="Unassembled WGS sequence"/>
</dbReference>
<gene>
    <name evidence="7" type="ORF">SD77_1575</name>
</gene>
<evidence type="ECO:0000256" key="4">
    <source>
        <dbReference type="ARBA" id="ARBA00023136"/>
    </source>
</evidence>
<feature type="transmembrane region" description="Helical" evidence="5">
    <location>
        <begin position="52"/>
        <end position="71"/>
    </location>
</feature>
<keyword evidence="2 5" id="KW-0812">Transmembrane</keyword>
<dbReference type="EMBL" id="JXLP01000015">
    <property type="protein sequence ID" value="KIL77332.1"/>
    <property type="molecule type" value="Genomic_DNA"/>
</dbReference>
<keyword evidence="8" id="KW-1185">Reference proteome</keyword>
<protein>
    <submittedName>
        <fullName evidence="7">ABC transporter, permease</fullName>
    </submittedName>
</protein>
<evidence type="ECO:0000256" key="2">
    <source>
        <dbReference type="ARBA" id="ARBA00022692"/>
    </source>
</evidence>
<sequence>MTFSTKRVNAIFIKDWKDLQRNSYILFTAAIPLFFAAWLGRIGADSAILASYPVNLALVIAGAFIQAAMVAEEKEKNTLRGLLLSPANTLEILVGKSALSAVMTIVIITGSILLSGYHVPSLPVFAVSILLGLIIYLAIGTILGLLSRTVMESSIIGMPVLVVFGMASMVKTTIENEVLVKVIDYLPSEQLNHIWVRLGEGEGLSAVSGNMAVLLLWAAASFFATMLIYRKNSMDYS</sequence>
<dbReference type="InterPro" id="IPR013525">
    <property type="entry name" value="ABC2_TM"/>
</dbReference>
<evidence type="ECO:0000256" key="3">
    <source>
        <dbReference type="ARBA" id="ARBA00022989"/>
    </source>
</evidence>
<keyword evidence="3 5" id="KW-1133">Transmembrane helix</keyword>
<keyword evidence="4 5" id="KW-0472">Membrane</keyword>
<comment type="subcellular location">
    <subcellularLocation>
        <location evidence="1">Membrane</location>
        <topology evidence="1">Multi-pass membrane protein</topology>
    </subcellularLocation>
</comment>
<dbReference type="Pfam" id="PF12698">
    <property type="entry name" value="ABC2_membrane_3"/>
    <property type="match status" value="1"/>
</dbReference>
<organism evidence="7 8">
    <name type="scientific">Bacillus badius</name>
    <dbReference type="NCBI Taxonomy" id="1455"/>
    <lineage>
        <taxon>Bacteria</taxon>
        <taxon>Bacillati</taxon>
        <taxon>Bacillota</taxon>
        <taxon>Bacilli</taxon>
        <taxon>Bacillales</taxon>
        <taxon>Bacillaceae</taxon>
        <taxon>Pseudobacillus</taxon>
    </lineage>
</organism>
<proteinExistence type="predicted"/>
<comment type="caution">
    <text evidence="7">The sequence shown here is derived from an EMBL/GenBank/DDBJ whole genome shotgun (WGS) entry which is preliminary data.</text>
</comment>
<feature type="transmembrane region" description="Helical" evidence="5">
    <location>
        <begin position="21"/>
        <end position="40"/>
    </location>
</feature>
<feature type="domain" description="ABC-2 type transporter transmembrane" evidence="6">
    <location>
        <begin position="58"/>
        <end position="226"/>
    </location>
</feature>
<reference evidence="7 8" key="1">
    <citation type="submission" date="2015-01" db="EMBL/GenBank/DDBJ databases">
        <title>Genome Assembly of Bacillus badius MTCC 1458.</title>
        <authorList>
            <person name="Verma A."/>
            <person name="Khatri I."/>
            <person name="Mual P."/>
            <person name="Subramanian S."/>
            <person name="Krishnamurthi S."/>
        </authorList>
    </citation>
    <scope>NUCLEOTIDE SEQUENCE [LARGE SCALE GENOMIC DNA]</scope>
    <source>
        <strain evidence="7 8">MTCC 1458</strain>
    </source>
</reference>
<evidence type="ECO:0000259" key="6">
    <source>
        <dbReference type="Pfam" id="PF12698"/>
    </source>
</evidence>
<name>A0ABR5ARE9_BACBA</name>